<dbReference type="AlphaFoldDB" id="A0AAE1BDI1"/>
<feature type="binding site" evidence="3">
    <location>
        <position position="28"/>
    </location>
    <ligand>
        <name>a divalent metal cation</name>
        <dbReference type="ChEBI" id="CHEBI:60240"/>
        <label>1</label>
    </ligand>
</feature>
<feature type="binding site" evidence="3">
    <location>
        <position position="201"/>
    </location>
    <ligand>
        <name>a divalent metal cation</name>
        <dbReference type="ChEBI" id="CHEBI:60240"/>
        <label>2</label>
    </ligand>
</feature>
<feature type="binding site" evidence="3">
    <location>
        <position position="169"/>
    </location>
    <ligand>
        <name>a divalent metal cation</name>
        <dbReference type="ChEBI" id="CHEBI:60240"/>
        <label>1</label>
    </ligand>
</feature>
<proteinExistence type="inferred from homology"/>
<dbReference type="InterPro" id="IPR032466">
    <property type="entry name" value="Metal_Hydrolase"/>
</dbReference>
<dbReference type="PANTHER" id="PTHR10819:SF3">
    <property type="entry name" value="PHOSPHOTRIESTERASE-RELATED PROTEIN"/>
    <property type="match status" value="1"/>
</dbReference>
<dbReference type="PROSITE" id="PS51347">
    <property type="entry name" value="PHOSPHOTRIESTERASE_2"/>
    <property type="match status" value="1"/>
</dbReference>
<accession>A0AAE1BDI1</accession>
<dbReference type="GO" id="GO:0016788">
    <property type="term" value="F:hydrolase activity, acting on ester bonds"/>
    <property type="evidence" value="ECO:0007669"/>
    <property type="project" value="InterPro"/>
</dbReference>
<evidence type="ECO:0000256" key="4">
    <source>
        <dbReference type="PROSITE-ProRule" id="PRU00679"/>
    </source>
</evidence>
<dbReference type="InterPro" id="IPR017947">
    <property type="entry name" value="AryldialkylPase_Zn-BS"/>
</dbReference>
<keyword evidence="1 3" id="KW-0479">Metal-binding</keyword>
<dbReference type="PROSITE" id="PS01322">
    <property type="entry name" value="PHOSPHOTRIESTERASE_1"/>
    <property type="match status" value="1"/>
</dbReference>
<evidence type="ECO:0000313" key="5">
    <source>
        <dbReference type="EMBL" id="KAK3803905.1"/>
    </source>
</evidence>
<evidence type="ECO:0000256" key="3">
    <source>
        <dbReference type="PIRSR" id="PIRSR601559-52"/>
    </source>
</evidence>
<dbReference type="GO" id="GO:0008270">
    <property type="term" value="F:zinc ion binding"/>
    <property type="evidence" value="ECO:0007669"/>
    <property type="project" value="InterPro"/>
</dbReference>
<keyword evidence="6" id="KW-1185">Reference proteome</keyword>
<dbReference type="InterPro" id="IPR001559">
    <property type="entry name" value="Phosphotriesterase"/>
</dbReference>
<dbReference type="EMBL" id="JAWDGP010000077">
    <property type="protein sequence ID" value="KAK3803905.1"/>
    <property type="molecule type" value="Genomic_DNA"/>
</dbReference>
<name>A0AAE1BDI1_9GAST</name>
<sequence>MSSGKGKIVTVQGVLQPEDLGVTLTHEHLYIQVPSFYTPPKNKRSETLSTAPFEMRHLGWIQQNPYTHIPNLTFEGEDTAVKEELLFFKENGGHTIVENTTMGIYRDLKKLKTLADMTGVNIISGTGFYVDGAQTESVRVGYTEEKMANYMRQDLIDGVEGVKCGIIGEVGTAWPITDFECRSLRASAAVQDELGCPIIIHPGRHPDAPGEAMRILMEAGGKARHTVMSHLDRTIFDRNSLLEFAKLGCYLEYDLFGIEVSHYQLNESIDMPSDAQRIQTVKFLLDEGYLEQVVISHDIHTKHRLMKYGGHGYSHILLNIVPKMLKRGISQQQVDTILKFNPQTWLQFFK</sequence>
<evidence type="ECO:0000313" key="6">
    <source>
        <dbReference type="Proteomes" id="UP001283361"/>
    </source>
</evidence>
<keyword evidence="2" id="KW-0378">Hydrolase</keyword>
<dbReference type="PANTHER" id="PTHR10819">
    <property type="entry name" value="PHOSPHOTRIESTERASE-RELATED"/>
    <property type="match status" value="1"/>
</dbReference>
<comment type="caution">
    <text evidence="5">The sequence shown here is derived from an EMBL/GenBank/DDBJ whole genome shotgun (WGS) entry which is preliminary data.</text>
</comment>
<comment type="cofactor">
    <cofactor evidence="3">
        <name>a divalent metal cation</name>
        <dbReference type="ChEBI" id="CHEBI:60240"/>
    </cofactor>
    <text evidence="3">Binds 2 divalent metal cations per subunit.</text>
</comment>
<dbReference type="Proteomes" id="UP001283361">
    <property type="component" value="Unassembled WGS sequence"/>
</dbReference>
<feature type="binding site" evidence="3">
    <location>
        <position position="169"/>
    </location>
    <ligand>
        <name>a divalent metal cation</name>
        <dbReference type="ChEBI" id="CHEBI:60240"/>
        <label>2</label>
    </ligand>
</feature>
<comment type="caution">
    <text evidence="4">Lacks conserved residue(s) required for the propagation of feature annotation.</text>
</comment>
<organism evidence="5 6">
    <name type="scientific">Elysia crispata</name>
    <name type="common">lettuce slug</name>
    <dbReference type="NCBI Taxonomy" id="231223"/>
    <lineage>
        <taxon>Eukaryota</taxon>
        <taxon>Metazoa</taxon>
        <taxon>Spiralia</taxon>
        <taxon>Lophotrochozoa</taxon>
        <taxon>Mollusca</taxon>
        <taxon>Gastropoda</taxon>
        <taxon>Heterobranchia</taxon>
        <taxon>Euthyneura</taxon>
        <taxon>Panpulmonata</taxon>
        <taxon>Sacoglossa</taxon>
        <taxon>Placobranchoidea</taxon>
        <taxon>Plakobranchidae</taxon>
        <taxon>Elysia</taxon>
    </lineage>
</organism>
<feature type="binding site" evidence="3">
    <location>
        <position position="26"/>
    </location>
    <ligand>
        <name>a divalent metal cation</name>
        <dbReference type="ChEBI" id="CHEBI:60240"/>
        <label>1</label>
    </ligand>
</feature>
<comment type="similarity">
    <text evidence="4">Belongs to the metallo-dependent hydrolases superfamily. Phosphotriesterase family.</text>
</comment>
<protein>
    <recommendedName>
        <fullName evidence="7">Parathion hydrolase-related protein</fullName>
    </recommendedName>
</protein>
<feature type="binding site" evidence="3">
    <location>
        <position position="298"/>
    </location>
    <ligand>
        <name>a divalent metal cation</name>
        <dbReference type="ChEBI" id="CHEBI:60240"/>
        <label>1</label>
    </ligand>
</feature>
<dbReference type="Gene3D" id="3.20.20.140">
    <property type="entry name" value="Metal-dependent hydrolases"/>
    <property type="match status" value="1"/>
</dbReference>
<feature type="binding site" evidence="3">
    <location>
        <position position="230"/>
    </location>
    <ligand>
        <name>a divalent metal cation</name>
        <dbReference type="ChEBI" id="CHEBI:60240"/>
        <label>2</label>
    </ligand>
</feature>
<evidence type="ECO:0008006" key="7">
    <source>
        <dbReference type="Google" id="ProtNLM"/>
    </source>
</evidence>
<dbReference type="SUPFAM" id="SSF51556">
    <property type="entry name" value="Metallo-dependent hydrolases"/>
    <property type="match status" value="1"/>
</dbReference>
<gene>
    <name evidence="5" type="ORF">RRG08_059771</name>
</gene>
<dbReference type="CDD" id="cd00530">
    <property type="entry name" value="PTE"/>
    <property type="match status" value="1"/>
</dbReference>
<evidence type="ECO:0000256" key="2">
    <source>
        <dbReference type="ARBA" id="ARBA00022801"/>
    </source>
</evidence>
<evidence type="ECO:0000256" key="1">
    <source>
        <dbReference type="ARBA" id="ARBA00022723"/>
    </source>
</evidence>
<dbReference type="Pfam" id="PF02126">
    <property type="entry name" value="PTE"/>
    <property type="match status" value="1"/>
</dbReference>
<reference evidence="5" key="1">
    <citation type="journal article" date="2023" name="G3 (Bethesda)">
        <title>A reference genome for the long-term kleptoplast-retaining sea slug Elysia crispata morphotype clarki.</title>
        <authorList>
            <person name="Eastman K.E."/>
            <person name="Pendleton A.L."/>
            <person name="Shaikh M.A."/>
            <person name="Suttiyut T."/>
            <person name="Ogas R."/>
            <person name="Tomko P."/>
            <person name="Gavelis G."/>
            <person name="Widhalm J.R."/>
            <person name="Wisecaver J.H."/>
        </authorList>
    </citation>
    <scope>NUCLEOTIDE SEQUENCE</scope>
    <source>
        <strain evidence="5">ECLA1</strain>
    </source>
</reference>